<sequence length="227" mass="24974">MKRTELKRKTPLRSGGIQSCARRKRCPSCRVMFTPVRASQAVCGEIECAIAHGQSEKGQASARKALADVDRREIKVRKEALKSRADHLKDAEKAVRDYRRTYELSIGSGCISCGESQESILAAQGWKTGGAFDAGHFLGKGARPELRLVPSNIWLQCKSCNVGSSKFARKGETVSQGFRTGLISRIGLEAVEALEADHEPRKETVEQLKAITAEYRAKTRELKRAAA</sequence>
<accession>A0ABT0EB07</accession>
<reference evidence="1 2" key="1">
    <citation type="submission" date="2022-02" db="EMBL/GenBank/DDBJ databases">
        <title>Comparative genomics of the first Antarctic Pseudomonas spp. capable of biotransforming 2,4,6-Trinitrotoluene.</title>
        <authorList>
            <person name="Cabrera M.A."/>
            <person name="Marquez S.L."/>
            <person name="Perez-Donoso J.M."/>
        </authorList>
    </citation>
    <scope>NUCLEOTIDE SEQUENCE [LARGE SCALE GENOMIC DNA]</scope>
    <source>
        <strain evidence="1 2">TNT11</strain>
    </source>
</reference>
<proteinExistence type="predicted"/>
<dbReference type="Proteomes" id="UP001317085">
    <property type="component" value="Unassembled WGS sequence"/>
</dbReference>
<dbReference type="Pfam" id="PF05766">
    <property type="entry name" value="NinG"/>
    <property type="match status" value="1"/>
</dbReference>
<gene>
    <name evidence="1" type="ORF">L9Z73_00525</name>
</gene>
<dbReference type="RefSeq" id="WP_247395601.1">
    <property type="nucleotide sequence ID" value="NZ_JAKNRV010000002.1"/>
</dbReference>
<comment type="caution">
    <text evidence="1">The sequence shown here is derived from an EMBL/GenBank/DDBJ whole genome shotgun (WGS) entry which is preliminary data.</text>
</comment>
<protein>
    <submittedName>
        <fullName evidence="1">Recombination protein NinG</fullName>
    </submittedName>
</protein>
<dbReference type="InterPro" id="IPR008713">
    <property type="entry name" value="Phage_lambda_NinG"/>
</dbReference>
<keyword evidence="2" id="KW-1185">Reference proteome</keyword>
<evidence type="ECO:0000313" key="1">
    <source>
        <dbReference type="EMBL" id="MCK1782901.1"/>
    </source>
</evidence>
<dbReference type="EMBL" id="JAKNRV010000002">
    <property type="protein sequence ID" value="MCK1782901.1"/>
    <property type="molecule type" value="Genomic_DNA"/>
</dbReference>
<evidence type="ECO:0000313" key="2">
    <source>
        <dbReference type="Proteomes" id="UP001317085"/>
    </source>
</evidence>
<name>A0ABT0EB07_9PSED</name>
<organism evidence="1 2">
    <name type="scientific">Pseudomonas emilianonis</name>
    <dbReference type="NCBI Taxonomy" id="2915812"/>
    <lineage>
        <taxon>Bacteria</taxon>
        <taxon>Pseudomonadati</taxon>
        <taxon>Pseudomonadota</taxon>
        <taxon>Gammaproteobacteria</taxon>
        <taxon>Pseudomonadales</taxon>
        <taxon>Pseudomonadaceae</taxon>
        <taxon>Pseudomonas</taxon>
    </lineage>
</organism>